<evidence type="ECO:0000259" key="1">
    <source>
        <dbReference type="Pfam" id="PF20150"/>
    </source>
</evidence>
<dbReference type="PANTHER" id="PTHR35910:SF6">
    <property type="entry name" value="2EXR DOMAIN-CONTAINING PROTEIN"/>
    <property type="match status" value="1"/>
</dbReference>
<gene>
    <name evidence="2" type="ORF">LY89DRAFT_737476</name>
</gene>
<dbReference type="OrthoDB" id="3540486at2759"/>
<dbReference type="InterPro" id="IPR045518">
    <property type="entry name" value="2EXR"/>
</dbReference>
<dbReference type="RefSeq" id="XP_018067853.1">
    <property type="nucleotide sequence ID" value="XM_018220261.1"/>
</dbReference>
<keyword evidence="3" id="KW-1185">Reference proteome</keyword>
<dbReference type="Pfam" id="PF20150">
    <property type="entry name" value="2EXR"/>
    <property type="match status" value="1"/>
</dbReference>
<proteinExistence type="predicted"/>
<name>A0A194WZX4_MOLSC</name>
<evidence type="ECO:0000313" key="3">
    <source>
        <dbReference type="Proteomes" id="UP000070700"/>
    </source>
</evidence>
<organism evidence="2 3">
    <name type="scientific">Mollisia scopiformis</name>
    <name type="common">Conifer needle endophyte fungus</name>
    <name type="synonym">Phialocephala scopiformis</name>
    <dbReference type="NCBI Taxonomy" id="149040"/>
    <lineage>
        <taxon>Eukaryota</taxon>
        <taxon>Fungi</taxon>
        <taxon>Dikarya</taxon>
        <taxon>Ascomycota</taxon>
        <taxon>Pezizomycotina</taxon>
        <taxon>Leotiomycetes</taxon>
        <taxon>Helotiales</taxon>
        <taxon>Mollisiaceae</taxon>
        <taxon>Mollisia</taxon>
    </lineage>
</organism>
<evidence type="ECO:0000313" key="2">
    <source>
        <dbReference type="EMBL" id="KUJ13498.1"/>
    </source>
</evidence>
<dbReference type="KEGG" id="psco:LY89DRAFT_737476"/>
<dbReference type="Proteomes" id="UP000070700">
    <property type="component" value="Unassembled WGS sequence"/>
</dbReference>
<dbReference type="InParanoid" id="A0A194WZX4"/>
<sequence length="326" mass="37072">MSTNPQQKMNNQPTTFPQFPNLPPELQVLIWDLALSPHLIEFHYLDPRIPYIPTLWFRAHRLLPTTLPHALLSTVRASRARALSPHILTTQSPGNDLFPATQQASLPFNFRPSTDTIYIPAVFENIRSLALGGVLHKALYRSSSSGADIEVQQYFNLDTKPFAWELAAFENLEEVIIVVPPIERVIAIWKETRMQEVPAGKRYVVVEDEDEGECEGRVRAFGDVLEEVLGFWGRERNGEGWVVPRVRVMGEGEFGARFGVRRREGAEIRERVREAFDKARQKRPFAIQFEGSEWEMMLDNVGELENVRALLGMLGKGDLVEDPGIL</sequence>
<accession>A0A194WZX4</accession>
<protein>
    <recommendedName>
        <fullName evidence="1">2EXR domain-containing protein</fullName>
    </recommendedName>
</protein>
<dbReference type="GeneID" id="28829987"/>
<dbReference type="AlphaFoldDB" id="A0A194WZX4"/>
<dbReference type="PANTHER" id="PTHR35910">
    <property type="entry name" value="2EXR DOMAIN-CONTAINING PROTEIN"/>
    <property type="match status" value="1"/>
</dbReference>
<dbReference type="EMBL" id="KQ947422">
    <property type="protein sequence ID" value="KUJ13498.1"/>
    <property type="molecule type" value="Genomic_DNA"/>
</dbReference>
<reference evidence="2 3" key="1">
    <citation type="submission" date="2015-10" db="EMBL/GenBank/DDBJ databases">
        <title>Full genome of DAOMC 229536 Phialocephala scopiformis, a fungal endophyte of spruce producing the potent anti-insectan compound rugulosin.</title>
        <authorList>
            <consortium name="DOE Joint Genome Institute"/>
            <person name="Walker A.K."/>
            <person name="Frasz S.L."/>
            <person name="Seifert K.A."/>
            <person name="Miller J.D."/>
            <person name="Mondo S.J."/>
            <person name="Labutti K."/>
            <person name="Lipzen A."/>
            <person name="Dockter R."/>
            <person name="Kennedy M."/>
            <person name="Grigoriev I.V."/>
            <person name="Spatafora J.W."/>
        </authorList>
    </citation>
    <scope>NUCLEOTIDE SEQUENCE [LARGE SCALE GENOMIC DNA]</scope>
    <source>
        <strain evidence="2 3">CBS 120377</strain>
    </source>
</reference>
<feature type="domain" description="2EXR" evidence="1">
    <location>
        <begin position="16"/>
        <end position="117"/>
    </location>
</feature>